<feature type="transmembrane region" description="Helical" evidence="2">
    <location>
        <begin position="242"/>
        <end position="262"/>
    </location>
</feature>
<dbReference type="Proteomes" id="UP001596098">
    <property type="component" value="Unassembled WGS sequence"/>
</dbReference>
<organism evidence="3 4">
    <name type="scientific">Nocardioides yefusunii</name>
    <dbReference type="NCBI Taxonomy" id="2500546"/>
    <lineage>
        <taxon>Bacteria</taxon>
        <taxon>Bacillati</taxon>
        <taxon>Actinomycetota</taxon>
        <taxon>Actinomycetes</taxon>
        <taxon>Propionibacteriales</taxon>
        <taxon>Nocardioidaceae</taxon>
        <taxon>Nocardioides</taxon>
    </lineage>
</organism>
<keyword evidence="2" id="KW-0472">Membrane</keyword>
<feature type="transmembrane region" description="Helical" evidence="2">
    <location>
        <begin position="202"/>
        <end position="222"/>
    </location>
</feature>
<feature type="transmembrane region" description="Helical" evidence="2">
    <location>
        <begin position="331"/>
        <end position="354"/>
    </location>
</feature>
<feature type="compositionally biased region" description="Basic and acidic residues" evidence="1">
    <location>
        <begin position="615"/>
        <end position="628"/>
    </location>
</feature>
<proteinExistence type="predicted"/>
<feature type="transmembrane region" description="Helical" evidence="2">
    <location>
        <begin position="158"/>
        <end position="181"/>
    </location>
</feature>
<feature type="transmembrane region" description="Helical" evidence="2">
    <location>
        <begin position="124"/>
        <end position="146"/>
    </location>
</feature>
<sequence length="628" mass="64671">MRGEGFSAQRPHRPTALLGLLAGAGAALLGIVVCAVIGLVGWYLSDAGGHGAPREGVAAGTRAWLVGHGAGLEVNGVAITLLPLGITLMAAWLSWQASLRLGEAVWNHGPDEARRGDGERDFTVLLATGGFTAGYLTVAVLALSAVSSPQWQGSVAGVVRWSLLFGVVVAGAGVLLGSGRVRWWAERVPVAAQDAFAGAWELLRAWFAVSALLFVVAMVVGYPDAAEIVRSLGTSPSETTMLVLACVVLLPQAVLWSSAFLLGPGFQVGTATAVAPSGVVLGPLPLVPILGALPDDGPAPGWWAVHLAVPVLLAAALMVRRQVTLRITGWTHAAVAGLGAGLLASIVLAVLTAMADGAAGPGRMAEVGVSGTTVLVAAAPLFCLGTLLGALAGTWWVRRGGVPVDPSESVVGEPSAEDAQETPVDETPEPESAAEPERDVEPAAEPELEAELAVEDEPAAAEPTDAEPTDAEPTDAEPTDAEPTDAEPTDAEPTDVEPTDAEPTDAEELSHELAQEHALVEQTNKVPVVTAPLADEDAADAETDAAEPEPEPEPAAEPEPEPDPETEVAAEIDVPDDVEATAEHRMVVHEDAESGPDRDDAPDAEADGEADVEEDVRTGTDEPEERQP</sequence>
<feature type="transmembrane region" description="Helical" evidence="2">
    <location>
        <begin position="274"/>
        <end position="293"/>
    </location>
</feature>
<keyword evidence="2" id="KW-1133">Transmembrane helix</keyword>
<gene>
    <name evidence="3" type="ORF">ACFPWU_11925</name>
</gene>
<dbReference type="Pfam" id="PF19877">
    <property type="entry name" value="DUF6350"/>
    <property type="match status" value="1"/>
</dbReference>
<evidence type="ECO:0000256" key="2">
    <source>
        <dbReference type="SAM" id="Phobius"/>
    </source>
</evidence>
<dbReference type="RefSeq" id="WP_378528967.1">
    <property type="nucleotide sequence ID" value="NZ_JBHSQI010000005.1"/>
</dbReference>
<evidence type="ECO:0000313" key="4">
    <source>
        <dbReference type="Proteomes" id="UP001596098"/>
    </source>
</evidence>
<feature type="transmembrane region" description="Helical" evidence="2">
    <location>
        <begin position="374"/>
        <end position="397"/>
    </location>
</feature>
<feature type="compositionally biased region" description="Acidic residues" evidence="1">
    <location>
        <begin position="415"/>
        <end position="434"/>
    </location>
</feature>
<feature type="transmembrane region" description="Helical" evidence="2">
    <location>
        <begin position="74"/>
        <end position="93"/>
    </location>
</feature>
<evidence type="ECO:0000313" key="3">
    <source>
        <dbReference type="EMBL" id="MFC6154367.1"/>
    </source>
</evidence>
<name>A0ABW1QZU3_9ACTN</name>
<dbReference type="InterPro" id="IPR045931">
    <property type="entry name" value="DUF6350"/>
</dbReference>
<feature type="compositionally biased region" description="Basic and acidic residues" evidence="1">
    <location>
        <begin position="581"/>
        <end position="601"/>
    </location>
</feature>
<comment type="caution">
    <text evidence="3">The sequence shown here is derived from an EMBL/GenBank/DDBJ whole genome shotgun (WGS) entry which is preliminary data.</text>
</comment>
<feature type="compositionally biased region" description="Acidic residues" evidence="1">
    <location>
        <begin position="602"/>
        <end position="614"/>
    </location>
</feature>
<keyword evidence="4" id="KW-1185">Reference proteome</keyword>
<feature type="region of interest" description="Disordered" evidence="1">
    <location>
        <begin position="406"/>
        <end position="628"/>
    </location>
</feature>
<feature type="transmembrane region" description="Helical" evidence="2">
    <location>
        <begin position="299"/>
        <end position="319"/>
    </location>
</feature>
<dbReference type="EMBL" id="JBHSQI010000005">
    <property type="protein sequence ID" value="MFC6154367.1"/>
    <property type="molecule type" value="Genomic_DNA"/>
</dbReference>
<keyword evidence="2" id="KW-0812">Transmembrane</keyword>
<protein>
    <submittedName>
        <fullName evidence="3">DUF6350 family protein</fullName>
    </submittedName>
</protein>
<feature type="transmembrane region" description="Helical" evidence="2">
    <location>
        <begin position="20"/>
        <end position="44"/>
    </location>
</feature>
<reference evidence="4" key="1">
    <citation type="journal article" date="2019" name="Int. J. Syst. Evol. Microbiol.">
        <title>The Global Catalogue of Microorganisms (GCM) 10K type strain sequencing project: providing services to taxonomists for standard genome sequencing and annotation.</title>
        <authorList>
            <consortium name="The Broad Institute Genomics Platform"/>
            <consortium name="The Broad Institute Genome Sequencing Center for Infectious Disease"/>
            <person name="Wu L."/>
            <person name="Ma J."/>
        </authorList>
    </citation>
    <scope>NUCLEOTIDE SEQUENCE [LARGE SCALE GENOMIC DNA]</scope>
    <source>
        <strain evidence="4">DFY28</strain>
    </source>
</reference>
<feature type="compositionally biased region" description="Basic and acidic residues" evidence="1">
    <location>
        <begin position="508"/>
        <end position="519"/>
    </location>
</feature>
<feature type="compositionally biased region" description="Acidic residues" evidence="1">
    <location>
        <begin position="534"/>
        <end position="580"/>
    </location>
</feature>
<feature type="compositionally biased region" description="Acidic residues" evidence="1">
    <location>
        <begin position="442"/>
        <end position="507"/>
    </location>
</feature>
<accession>A0ABW1QZU3</accession>
<evidence type="ECO:0000256" key="1">
    <source>
        <dbReference type="SAM" id="MobiDB-lite"/>
    </source>
</evidence>